<dbReference type="PANTHER" id="PTHR32182">
    <property type="entry name" value="DNA REPLICATION AND REPAIR PROTEIN RECF"/>
    <property type="match status" value="1"/>
</dbReference>
<dbReference type="InterPro" id="IPR038729">
    <property type="entry name" value="Rad50/SbcC_AAA"/>
</dbReference>
<dbReference type="RefSeq" id="WP_123357957.1">
    <property type="nucleotide sequence ID" value="NZ_MOBM01000012.1"/>
</dbReference>
<keyword evidence="1" id="KW-0175">Coiled coil</keyword>
<comment type="caution">
    <text evidence="3">The sequence shown here is derived from an EMBL/GenBank/DDBJ whole genome shotgun (WGS) entry which is preliminary data.</text>
</comment>
<proteinExistence type="predicted"/>
<evidence type="ECO:0000259" key="2">
    <source>
        <dbReference type="Pfam" id="PF13476"/>
    </source>
</evidence>
<reference evidence="3 4" key="1">
    <citation type="submission" date="2016-10" db="EMBL/GenBank/DDBJ databases">
        <title>Comparative genome analysis of multiple Pseudomonas spp. focuses on biocontrol and plant growth promoting traits.</title>
        <authorList>
            <person name="Tao X.-Y."/>
            <person name="Taylor C.G."/>
        </authorList>
    </citation>
    <scope>NUCLEOTIDE SEQUENCE [LARGE SCALE GENOMIC DNA]</scope>
    <source>
        <strain evidence="3 4">36C6</strain>
    </source>
</reference>
<dbReference type="GO" id="GO:0000731">
    <property type="term" value="P:DNA synthesis involved in DNA repair"/>
    <property type="evidence" value="ECO:0007669"/>
    <property type="project" value="TreeGrafter"/>
</dbReference>
<feature type="domain" description="Rad50/SbcC-type AAA" evidence="2">
    <location>
        <begin position="129"/>
        <end position="168"/>
    </location>
</feature>
<dbReference type="GO" id="GO:0006302">
    <property type="term" value="P:double-strand break repair"/>
    <property type="evidence" value="ECO:0007669"/>
    <property type="project" value="InterPro"/>
</dbReference>
<dbReference type="Pfam" id="PF13476">
    <property type="entry name" value="AAA_23"/>
    <property type="match status" value="1"/>
</dbReference>
<evidence type="ECO:0000313" key="4">
    <source>
        <dbReference type="Proteomes" id="UP000284002"/>
    </source>
</evidence>
<accession>A0A423HUF5</accession>
<dbReference type="GO" id="GO:0016887">
    <property type="term" value="F:ATP hydrolysis activity"/>
    <property type="evidence" value="ECO:0007669"/>
    <property type="project" value="InterPro"/>
</dbReference>
<evidence type="ECO:0000256" key="1">
    <source>
        <dbReference type="SAM" id="Coils"/>
    </source>
</evidence>
<dbReference type="PANTHER" id="PTHR32182:SF0">
    <property type="entry name" value="DNA REPLICATION AND REPAIR PROTEIN RECF"/>
    <property type="match status" value="1"/>
</dbReference>
<evidence type="ECO:0000313" key="3">
    <source>
        <dbReference type="EMBL" id="RON16797.1"/>
    </source>
</evidence>
<protein>
    <recommendedName>
        <fullName evidence="2">Rad50/SbcC-type AAA domain-containing protein</fullName>
    </recommendedName>
</protein>
<gene>
    <name evidence="3" type="ORF">BK662_09800</name>
</gene>
<dbReference type="Proteomes" id="UP000284002">
    <property type="component" value="Unassembled WGS sequence"/>
</dbReference>
<dbReference type="Gene3D" id="3.40.50.300">
    <property type="entry name" value="P-loop containing nucleotide triphosphate hydrolases"/>
    <property type="match status" value="1"/>
</dbReference>
<dbReference type="InterPro" id="IPR027417">
    <property type="entry name" value="P-loop_NTPase"/>
</dbReference>
<feature type="coiled-coil region" evidence="1">
    <location>
        <begin position="435"/>
        <end position="466"/>
    </location>
</feature>
<sequence>MQAGPATQAEALDLESCTLDQIIDALCNCQPINLSQGAGSFVLDHEDARMALGFYAGRKELWVQAKQVVGAEVEQLLDAIAKPKAYQACGQLLKSSTSRPRWRIQEFRAHRFAGLHRHCDAAGKAPEIFTFRLGRDVTCIWGFNGAGKSALQSAIMWCLTGKAHRSQHMPSPVHIPISVDVISTDRDSESSFTLPAIVPLPSAVDLSLLDDRPACDTWVELDLKDQHGNVATVRRELKRNDRGAVSEISTGLEALGLPQWAIEAGTLMPAIAASMRFDDKTTFAEAIAQLTGLRPLQDLGLRLPRLVRRLEKDETDSATDAKDNARSQFIDAKNSFLEAWRAESETLGSEPELLTPDKVSAEQNCSSAIASVRDRLVQHQTTGLVDVATILGNAASVETSERSQELLNQLTSAREHLSTAALKGLPSLRIIQQVKDITEADKEVLLAKLNELAERADAHVKRQHNKQQAARHQLYTMVAQWHRRQAPDQPITDCPVCGTDLAEVPADALLDSDVAAALQLGLKAHNDASKSLAEWQQAAASDLNESLPESLKVFVDHRSRNSILDLCKTAYVSEALKDQCFATDLRPLRISARGLWDSLVAKLPLSTIELPEQIELPMELVGGVLASRFANLQYALTLSAQRLAVDGVIQPLLMSYLGVGPFSRGEQLDEAIELVKLPIRHQLQALTQAITAAEPLVGLTRQIDVIEAARKRWVAASQRLRLIKRSAAAVQQLTRLPELVEHQVQGLIHTLDARTTTWLNLIYRPHYNGGPRYVGLDPSRAQGIGLYAGLGPVRVQAHQIMNSSHLRACVWAFVFSLWERIRERTGALEILQLDDPQTFFDPINTEHLAAAVPALVRAGMAIVITSNDNRFIAGVKDKLPKSSSGQPSWTMLQISPLSLSRSTIALTPTIDEVKERREAWATDPDDVTVSQEFVERVRLHIENRLWDLLAADPMLIYKPTLADLIGHLAAARTGGESPFQETPFEKLLSCNLLKSGTHFYTAINQAHHDLRKITPYDAGVVEEGFLEVDRLIRSCAAAYARFMGRLTRDDEDIFFATVPQAPTALSECQHQKYHVLGDFSAQTQAHIASLHEPAATFSLDCLGEIALYVVQGDSLGAFARKGQVLIVSLNRTTKCGEPVVALYNEKIFARRYHSDKADISKLTLACEQSVSERVAPALVLPRNKVRLMPIVGVLYDSVTAVGGDEARVLGGSAILGAPLAAARIVDHSGYPLIRHHDWVLLESHKFSKSEDLESLRGELVAFVAEKDGQKSEYLKRVGMTVSGDLRIFESVGTFGDAIAVYCGPEQSSGLPHLMDVWRVRGVLRGIIDSVN</sequence>
<dbReference type="EMBL" id="MOBM01000012">
    <property type="protein sequence ID" value="RON16797.1"/>
    <property type="molecule type" value="Genomic_DNA"/>
</dbReference>
<name>A0A423HUF5_9PSED</name>
<organism evidence="3 4">
    <name type="scientific">Pseudomonas frederiksbergensis</name>
    <dbReference type="NCBI Taxonomy" id="104087"/>
    <lineage>
        <taxon>Bacteria</taxon>
        <taxon>Pseudomonadati</taxon>
        <taxon>Pseudomonadota</taxon>
        <taxon>Gammaproteobacteria</taxon>
        <taxon>Pseudomonadales</taxon>
        <taxon>Pseudomonadaceae</taxon>
        <taxon>Pseudomonas</taxon>
    </lineage>
</organism>
<dbReference type="SUPFAM" id="SSF52540">
    <property type="entry name" value="P-loop containing nucleoside triphosphate hydrolases"/>
    <property type="match status" value="1"/>
</dbReference>